<organism evidence="2 3">
    <name type="scientific">Marchantia polymorpha</name>
    <name type="common">Common liverwort</name>
    <name type="synonym">Marchantia aquatica</name>
    <dbReference type="NCBI Taxonomy" id="3197"/>
    <lineage>
        <taxon>Eukaryota</taxon>
        <taxon>Viridiplantae</taxon>
        <taxon>Streptophyta</taxon>
        <taxon>Embryophyta</taxon>
        <taxon>Marchantiophyta</taxon>
        <taxon>Marchantiopsida</taxon>
        <taxon>Marchantiidae</taxon>
        <taxon>Marchantiales</taxon>
        <taxon>Marchantiaceae</taxon>
        <taxon>Marchantia</taxon>
    </lineage>
</organism>
<feature type="transmembrane region" description="Helical" evidence="1">
    <location>
        <begin position="56"/>
        <end position="76"/>
    </location>
</feature>
<accession>A0A2R6XPK2</accession>
<keyword evidence="1" id="KW-1133">Transmembrane helix</keyword>
<keyword evidence="3" id="KW-1185">Reference proteome</keyword>
<protein>
    <submittedName>
        <fullName evidence="2">Uncharacterized protein</fullName>
    </submittedName>
</protein>
<dbReference type="Proteomes" id="UP000244005">
    <property type="component" value="Unassembled WGS sequence"/>
</dbReference>
<evidence type="ECO:0000313" key="2">
    <source>
        <dbReference type="EMBL" id="PTQ48037.1"/>
    </source>
</evidence>
<name>A0A2R6XPK2_MARPO</name>
<sequence>MPSVVSARGRRGLLPTWWSPDDPNIPRSNIAAFAANLQWFNVTYVINRARRWGGGTFLICFAVERVVTFLLVAFFANS</sequence>
<dbReference type="EMBL" id="KZ772678">
    <property type="protein sequence ID" value="PTQ48037.1"/>
    <property type="molecule type" value="Genomic_DNA"/>
</dbReference>
<evidence type="ECO:0000313" key="3">
    <source>
        <dbReference type="Proteomes" id="UP000244005"/>
    </source>
</evidence>
<keyword evidence="1" id="KW-0812">Transmembrane</keyword>
<gene>
    <name evidence="2" type="ORF">MARPO_0006s0076</name>
</gene>
<keyword evidence="1" id="KW-0472">Membrane</keyword>
<proteinExistence type="predicted"/>
<reference evidence="3" key="1">
    <citation type="journal article" date="2017" name="Cell">
        <title>Insights into land plant evolution garnered from the Marchantia polymorpha genome.</title>
        <authorList>
            <person name="Bowman J.L."/>
            <person name="Kohchi T."/>
            <person name="Yamato K.T."/>
            <person name="Jenkins J."/>
            <person name="Shu S."/>
            <person name="Ishizaki K."/>
            <person name="Yamaoka S."/>
            <person name="Nishihama R."/>
            <person name="Nakamura Y."/>
            <person name="Berger F."/>
            <person name="Adam C."/>
            <person name="Aki S.S."/>
            <person name="Althoff F."/>
            <person name="Araki T."/>
            <person name="Arteaga-Vazquez M.A."/>
            <person name="Balasubrmanian S."/>
            <person name="Barry K."/>
            <person name="Bauer D."/>
            <person name="Boehm C.R."/>
            <person name="Briginshaw L."/>
            <person name="Caballero-Perez J."/>
            <person name="Catarino B."/>
            <person name="Chen F."/>
            <person name="Chiyoda S."/>
            <person name="Chovatia M."/>
            <person name="Davies K.M."/>
            <person name="Delmans M."/>
            <person name="Demura T."/>
            <person name="Dierschke T."/>
            <person name="Dolan L."/>
            <person name="Dorantes-Acosta A.E."/>
            <person name="Eklund D.M."/>
            <person name="Florent S.N."/>
            <person name="Flores-Sandoval E."/>
            <person name="Fujiyama A."/>
            <person name="Fukuzawa H."/>
            <person name="Galik B."/>
            <person name="Grimanelli D."/>
            <person name="Grimwood J."/>
            <person name="Grossniklaus U."/>
            <person name="Hamada T."/>
            <person name="Haseloff J."/>
            <person name="Hetherington A.J."/>
            <person name="Higo A."/>
            <person name="Hirakawa Y."/>
            <person name="Hundley H.N."/>
            <person name="Ikeda Y."/>
            <person name="Inoue K."/>
            <person name="Inoue S.I."/>
            <person name="Ishida S."/>
            <person name="Jia Q."/>
            <person name="Kakita M."/>
            <person name="Kanazawa T."/>
            <person name="Kawai Y."/>
            <person name="Kawashima T."/>
            <person name="Kennedy M."/>
            <person name="Kinose K."/>
            <person name="Kinoshita T."/>
            <person name="Kohara Y."/>
            <person name="Koide E."/>
            <person name="Komatsu K."/>
            <person name="Kopischke S."/>
            <person name="Kubo M."/>
            <person name="Kyozuka J."/>
            <person name="Lagercrantz U."/>
            <person name="Lin S.S."/>
            <person name="Lindquist E."/>
            <person name="Lipzen A.M."/>
            <person name="Lu C.W."/>
            <person name="De Luna E."/>
            <person name="Martienssen R.A."/>
            <person name="Minamino N."/>
            <person name="Mizutani M."/>
            <person name="Mizutani M."/>
            <person name="Mochizuki N."/>
            <person name="Monte I."/>
            <person name="Mosher R."/>
            <person name="Nagasaki H."/>
            <person name="Nakagami H."/>
            <person name="Naramoto S."/>
            <person name="Nishitani K."/>
            <person name="Ohtani M."/>
            <person name="Okamoto T."/>
            <person name="Okumura M."/>
            <person name="Phillips J."/>
            <person name="Pollak B."/>
            <person name="Reinders A."/>
            <person name="Rovekamp M."/>
            <person name="Sano R."/>
            <person name="Sawa S."/>
            <person name="Schmid M.W."/>
            <person name="Shirakawa M."/>
            <person name="Solano R."/>
            <person name="Spunde A."/>
            <person name="Suetsugu N."/>
            <person name="Sugano S."/>
            <person name="Sugiyama A."/>
            <person name="Sun R."/>
            <person name="Suzuki Y."/>
            <person name="Takenaka M."/>
            <person name="Takezawa D."/>
            <person name="Tomogane H."/>
            <person name="Tsuzuki M."/>
            <person name="Ueda T."/>
            <person name="Umeda M."/>
            <person name="Ward J.M."/>
            <person name="Watanabe Y."/>
            <person name="Yazaki K."/>
            <person name="Yokoyama R."/>
            <person name="Yoshitake Y."/>
            <person name="Yotsui I."/>
            <person name="Zachgo S."/>
            <person name="Schmutz J."/>
        </authorList>
    </citation>
    <scope>NUCLEOTIDE SEQUENCE [LARGE SCALE GENOMIC DNA]</scope>
    <source>
        <strain evidence="3">Tak-1</strain>
    </source>
</reference>
<evidence type="ECO:0000256" key="1">
    <source>
        <dbReference type="SAM" id="Phobius"/>
    </source>
</evidence>
<dbReference type="AlphaFoldDB" id="A0A2R6XPK2"/>